<gene>
    <name evidence="1" type="ORF">ACFFX0_12460</name>
</gene>
<sequence length="46" mass="4857">MDQLCGILLGEDAGRGAGRTGHGGHAVREGHALIVFDENEPQMRNA</sequence>
<protein>
    <submittedName>
        <fullName evidence="1">Uncharacterized protein</fullName>
    </submittedName>
</protein>
<comment type="caution">
    <text evidence="1">The sequence shown here is derived from an EMBL/GenBank/DDBJ whole genome shotgun (WGS) entry which is preliminary data.</text>
</comment>
<evidence type="ECO:0000313" key="2">
    <source>
        <dbReference type="Proteomes" id="UP001589575"/>
    </source>
</evidence>
<evidence type="ECO:0000313" key="1">
    <source>
        <dbReference type="EMBL" id="MFB9071973.1"/>
    </source>
</evidence>
<organism evidence="1 2">
    <name type="scientific">Citricoccus parietis</name>
    <dbReference type="NCBI Taxonomy" id="592307"/>
    <lineage>
        <taxon>Bacteria</taxon>
        <taxon>Bacillati</taxon>
        <taxon>Actinomycetota</taxon>
        <taxon>Actinomycetes</taxon>
        <taxon>Micrococcales</taxon>
        <taxon>Micrococcaceae</taxon>
        <taxon>Citricoccus</taxon>
    </lineage>
</organism>
<name>A0ABV5FZ53_9MICC</name>
<proteinExistence type="predicted"/>
<keyword evidence="2" id="KW-1185">Reference proteome</keyword>
<dbReference type="Proteomes" id="UP001589575">
    <property type="component" value="Unassembled WGS sequence"/>
</dbReference>
<dbReference type="EMBL" id="JBHMFI010000001">
    <property type="protein sequence ID" value="MFB9071973.1"/>
    <property type="molecule type" value="Genomic_DNA"/>
</dbReference>
<reference evidence="1 2" key="1">
    <citation type="submission" date="2024-09" db="EMBL/GenBank/DDBJ databases">
        <authorList>
            <person name="Sun Q."/>
            <person name="Mori K."/>
        </authorList>
    </citation>
    <scope>NUCLEOTIDE SEQUENCE [LARGE SCALE GENOMIC DNA]</scope>
    <source>
        <strain evidence="1 2">CCM 7609</strain>
    </source>
</reference>
<accession>A0ABV5FZ53</accession>